<sequence>MNKNYEEFRKECIKAIEVLGINNRAVEIRMLKTKKGTISGYYENKEKLLKDIFRYDGVNNIFFTLNVFSEDLLARGKERLIEYASHTTSDSEITRREFLLIDVDPKRPAGVSSTDEELQSSEIVLREVVSYLRSEGFPEPVIACSGNGYHALYKVDLDNTKESTQLHKDFLYALDSKFSNEKAQIDKTTYNPARITKMYGTIACKGDSTESRPHRRSRILQAPNEFNVVDEALLKKVAELYTNKNTTSKKVNTVHNKSVVKGSINIEEWLREKGLDVSKVKEEVDRSVYVLEICPWNSNHTDKSASITQFNNGAISAKCHHDSCSHENWRTLKELYEPKASKNKSEYSEKSGEEAKKSHADIAIEQALGYEDIFFHNSVEETFVAVDKGNVYEVHRLEDKKYQMLLRKRFYDELGKAISKDNINQAIGVLEAKALYEGAELEVYKRCAEVDGVTYYDLCDKESTIIRIDENGWGVDDTKQMLFIRKNNMGEQVMPIHYDDLLGLLNKYFRFKSKEDRILHAVSLVTRLIAGIPHPIEVIHGEKGASKTTTMRMNKSLIDPSPRDVTSMPKAIQDLAISINNTYMACYDNLDIISSERSDLLCIASTGGVYPKRKLYTNDEESMMSLKSKITLNGINVVAIKADLIDRCILLALERISESERMEERLLWSSFNEDKPKILGAMLTALSRAKRIYPTLKLTKLGRMADFTMWGYAVAEALEIGGEEFLKAYLNNQKKANQEAVESNPVATALIKYMEENSNFTGTVTNLLTVLNQVAEVEQIDTTSKLWAKEPNVLSRRLNEMKSNLELEGIYYEITQRNHGRIIDIVKVPKDIAA</sequence>
<gene>
    <name evidence="1" type="ORF">H6A19_08860</name>
</gene>
<dbReference type="RefSeq" id="WP_195964628.1">
    <property type="nucleotide sequence ID" value="NZ_JACJLL010000046.1"/>
</dbReference>
<comment type="caution">
    <text evidence="1">The sequence shown here is derived from an EMBL/GenBank/DDBJ whole genome shotgun (WGS) entry which is preliminary data.</text>
</comment>
<keyword evidence="2" id="KW-1185">Reference proteome</keyword>
<reference evidence="1 2" key="1">
    <citation type="journal article" date="2021" name="Sci. Rep.">
        <title>The distribution of antibiotic resistance genes in chicken gut microbiota commensals.</title>
        <authorList>
            <person name="Juricova H."/>
            <person name="Matiasovicova J."/>
            <person name="Kubasova T."/>
            <person name="Cejkova D."/>
            <person name="Rychlik I."/>
        </authorList>
    </citation>
    <scope>NUCLEOTIDE SEQUENCE [LARGE SCALE GENOMIC DNA]</scope>
    <source>
        <strain evidence="1 2">An435</strain>
    </source>
</reference>
<evidence type="ECO:0000313" key="2">
    <source>
        <dbReference type="Proteomes" id="UP000767334"/>
    </source>
</evidence>
<dbReference type="EMBL" id="JACJLL010000046">
    <property type="protein sequence ID" value="MBM6819444.1"/>
    <property type="molecule type" value="Genomic_DNA"/>
</dbReference>
<proteinExistence type="predicted"/>
<organism evidence="1 2">
    <name type="scientific">Clostridium saudiense</name>
    <dbReference type="NCBI Taxonomy" id="1414720"/>
    <lineage>
        <taxon>Bacteria</taxon>
        <taxon>Bacillati</taxon>
        <taxon>Bacillota</taxon>
        <taxon>Clostridia</taxon>
        <taxon>Eubacteriales</taxon>
        <taxon>Clostridiaceae</taxon>
        <taxon>Clostridium</taxon>
    </lineage>
</organism>
<name>A0ABS2FGX1_9CLOT</name>
<accession>A0ABS2FGX1</accession>
<dbReference type="Proteomes" id="UP000767334">
    <property type="component" value="Unassembled WGS sequence"/>
</dbReference>
<protein>
    <submittedName>
        <fullName evidence="1">Uncharacterized protein</fullName>
    </submittedName>
</protein>
<evidence type="ECO:0000313" key="1">
    <source>
        <dbReference type="EMBL" id="MBM6819444.1"/>
    </source>
</evidence>